<dbReference type="InterPro" id="IPR016032">
    <property type="entry name" value="Sig_transdc_resp-reg_C-effctor"/>
</dbReference>
<protein>
    <submittedName>
        <fullName evidence="9">DNA-binding response regulator</fullName>
    </submittedName>
</protein>
<dbReference type="InterPro" id="IPR000792">
    <property type="entry name" value="Tscrpt_reg_LuxR_C"/>
</dbReference>
<evidence type="ECO:0000313" key="10">
    <source>
        <dbReference type="Proteomes" id="UP000603200"/>
    </source>
</evidence>
<feature type="domain" description="Response regulatory" evidence="8">
    <location>
        <begin position="4"/>
        <end position="122"/>
    </location>
</feature>
<name>A0ABQ3ZTW5_9ACTN</name>
<dbReference type="InterPro" id="IPR058245">
    <property type="entry name" value="NreC/VraR/RcsB-like_REC"/>
</dbReference>
<dbReference type="PROSITE" id="PS50110">
    <property type="entry name" value="RESPONSE_REGULATORY"/>
    <property type="match status" value="1"/>
</dbReference>
<keyword evidence="4" id="KW-0804">Transcription</keyword>
<dbReference type="PANTHER" id="PTHR43214:SF24">
    <property type="entry name" value="TRANSCRIPTIONAL REGULATORY PROTEIN NARL-RELATED"/>
    <property type="match status" value="1"/>
</dbReference>
<dbReference type="InterPro" id="IPR039420">
    <property type="entry name" value="WalR-like"/>
</dbReference>
<reference evidence="9 10" key="1">
    <citation type="submission" date="2021-01" db="EMBL/GenBank/DDBJ databases">
        <title>Whole genome shotgun sequence of Actinoplanes humidus NBRC 14915.</title>
        <authorList>
            <person name="Komaki H."/>
            <person name="Tamura T."/>
        </authorList>
    </citation>
    <scope>NUCLEOTIDE SEQUENCE [LARGE SCALE GENOMIC DNA]</scope>
    <source>
        <strain evidence="9 10">NBRC 14915</strain>
    </source>
</reference>
<dbReference type="Pfam" id="PF00196">
    <property type="entry name" value="GerE"/>
    <property type="match status" value="1"/>
</dbReference>
<dbReference type="RefSeq" id="WP_203839135.1">
    <property type="nucleotide sequence ID" value="NZ_BAAATV010000002.1"/>
</dbReference>
<feature type="compositionally biased region" description="Low complexity" evidence="6">
    <location>
        <begin position="151"/>
        <end position="179"/>
    </location>
</feature>
<gene>
    <name evidence="9" type="ORF">Ahu01nite_051330</name>
</gene>
<evidence type="ECO:0000259" key="7">
    <source>
        <dbReference type="PROSITE" id="PS50043"/>
    </source>
</evidence>
<accession>A0ABQ3ZTW5</accession>
<evidence type="ECO:0000313" key="9">
    <source>
        <dbReference type="EMBL" id="GIE22031.1"/>
    </source>
</evidence>
<dbReference type="CDD" id="cd17535">
    <property type="entry name" value="REC_NarL-like"/>
    <property type="match status" value="1"/>
</dbReference>
<dbReference type="SMART" id="SM00448">
    <property type="entry name" value="REC"/>
    <property type="match status" value="1"/>
</dbReference>
<keyword evidence="2" id="KW-0805">Transcription regulation</keyword>
<feature type="domain" description="HTH luxR-type" evidence="7">
    <location>
        <begin position="178"/>
        <end position="243"/>
    </location>
</feature>
<proteinExistence type="predicted"/>
<sequence length="245" mass="26126">MTISVLLADDQHLVRAGFRSLLKRDKEITVVGEAASGDEAVRTARELRPDVVLMDIRMPGLDGIEATRRIVADPGLVQTRVVILTTFETDEYVFAALAAGASGFLTKEVDPEGLRHAVRVVAAGEALLSPSVTRRVVARFAHRPAGLQKNQPGTPQGQPGTLQGQPGTLQGQPGSQGQPARLNSLTARELEVVRLVASGLSNDGVARELVISPLTAKTHITRAIAKVGVRDRVQLVILAYEEGLV</sequence>
<dbReference type="SUPFAM" id="SSF46894">
    <property type="entry name" value="C-terminal effector domain of the bipartite response regulators"/>
    <property type="match status" value="1"/>
</dbReference>
<dbReference type="PRINTS" id="PR00038">
    <property type="entry name" value="HTHLUXR"/>
</dbReference>
<dbReference type="SUPFAM" id="SSF52172">
    <property type="entry name" value="CheY-like"/>
    <property type="match status" value="1"/>
</dbReference>
<keyword evidence="10" id="KW-1185">Reference proteome</keyword>
<evidence type="ECO:0000256" key="2">
    <source>
        <dbReference type="ARBA" id="ARBA00023015"/>
    </source>
</evidence>
<feature type="modified residue" description="4-aspartylphosphate" evidence="5">
    <location>
        <position position="55"/>
    </location>
</feature>
<dbReference type="InterPro" id="IPR011006">
    <property type="entry name" value="CheY-like_superfamily"/>
</dbReference>
<keyword evidence="1 5" id="KW-0597">Phosphoprotein</keyword>
<dbReference type="Proteomes" id="UP000603200">
    <property type="component" value="Unassembled WGS sequence"/>
</dbReference>
<dbReference type="SMART" id="SM00421">
    <property type="entry name" value="HTH_LUXR"/>
    <property type="match status" value="1"/>
</dbReference>
<feature type="region of interest" description="Disordered" evidence="6">
    <location>
        <begin position="143"/>
        <end position="180"/>
    </location>
</feature>
<evidence type="ECO:0000256" key="5">
    <source>
        <dbReference type="PROSITE-ProRule" id="PRU00169"/>
    </source>
</evidence>
<dbReference type="Pfam" id="PF00072">
    <property type="entry name" value="Response_reg"/>
    <property type="match status" value="1"/>
</dbReference>
<evidence type="ECO:0000256" key="1">
    <source>
        <dbReference type="ARBA" id="ARBA00022553"/>
    </source>
</evidence>
<comment type="caution">
    <text evidence="9">The sequence shown here is derived from an EMBL/GenBank/DDBJ whole genome shotgun (WGS) entry which is preliminary data.</text>
</comment>
<evidence type="ECO:0000256" key="6">
    <source>
        <dbReference type="SAM" id="MobiDB-lite"/>
    </source>
</evidence>
<dbReference type="GO" id="GO:0003677">
    <property type="term" value="F:DNA binding"/>
    <property type="evidence" value="ECO:0007669"/>
    <property type="project" value="UniProtKB-KW"/>
</dbReference>
<dbReference type="Gene3D" id="3.40.50.2300">
    <property type="match status" value="1"/>
</dbReference>
<dbReference type="EMBL" id="BOMN01000065">
    <property type="protein sequence ID" value="GIE22031.1"/>
    <property type="molecule type" value="Genomic_DNA"/>
</dbReference>
<evidence type="ECO:0000259" key="8">
    <source>
        <dbReference type="PROSITE" id="PS50110"/>
    </source>
</evidence>
<dbReference type="PROSITE" id="PS50043">
    <property type="entry name" value="HTH_LUXR_2"/>
    <property type="match status" value="1"/>
</dbReference>
<keyword evidence="3 9" id="KW-0238">DNA-binding</keyword>
<evidence type="ECO:0000256" key="3">
    <source>
        <dbReference type="ARBA" id="ARBA00023125"/>
    </source>
</evidence>
<evidence type="ECO:0000256" key="4">
    <source>
        <dbReference type="ARBA" id="ARBA00023163"/>
    </source>
</evidence>
<dbReference type="CDD" id="cd06170">
    <property type="entry name" value="LuxR_C_like"/>
    <property type="match status" value="1"/>
</dbReference>
<dbReference type="InterPro" id="IPR001789">
    <property type="entry name" value="Sig_transdc_resp-reg_receiver"/>
</dbReference>
<organism evidence="9 10">
    <name type="scientific">Winogradskya humida</name>
    <dbReference type="NCBI Taxonomy" id="113566"/>
    <lineage>
        <taxon>Bacteria</taxon>
        <taxon>Bacillati</taxon>
        <taxon>Actinomycetota</taxon>
        <taxon>Actinomycetes</taxon>
        <taxon>Micromonosporales</taxon>
        <taxon>Micromonosporaceae</taxon>
        <taxon>Winogradskya</taxon>
    </lineage>
</organism>
<dbReference type="PANTHER" id="PTHR43214">
    <property type="entry name" value="TWO-COMPONENT RESPONSE REGULATOR"/>
    <property type="match status" value="1"/>
</dbReference>